<proteinExistence type="predicted"/>
<dbReference type="EMBL" id="JACGWN010000008">
    <property type="protein sequence ID" value="KAL0439328.1"/>
    <property type="molecule type" value="Genomic_DNA"/>
</dbReference>
<feature type="compositionally biased region" description="Basic and acidic residues" evidence="1">
    <location>
        <begin position="174"/>
        <end position="183"/>
    </location>
</feature>
<reference evidence="2" key="1">
    <citation type="submission" date="2020-06" db="EMBL/GenBank/DDBJ databases">
        <authorList>
            <person name="Li T."/>
            <person name="Hu X."/>
            <person name="Zhang T."/>
            <person name="Song X."/>
            <person name="Zhang H."/>
            <person name="Dai N."/>
            <person name="Sheng W."/>
            <person name="Hou X."/>
            <person name="Wei L."/>
        </authorList>
    </citation>
    <scope>NUCLEOTIDE SEQUENCE</scope>
    <source>
        <strain evidence="2">KEN1</strain>
        <tissue evidence="2">Leaf</tissue>
    </source>
</reference>
<feature type="region of interest" description="Disordered" evidence="1">
    <location>
        <begin position="43"/>
        <end position="73"/>
    </location>
</feature>
<organism evidence="2">
    <name type="scientific">Sesamum latifolium</name>
    <dbReference type="NCBI Taxonomy" id="2727402"/>
    <lineage>
        <taxon>Eukaryota</taxon>
        <taxon>Viridiplantae</taxon>
        <taxon>Streptophyta</taxon>
        <taxon>Embryophyta</taxon>
        <taxon>Tracheophyta</taxon>
        <taxon>Spermatophyta</taxon>
        <taxon>Magnoliopsida</taxon>
        <taxon>eudicotyledons</taxon>
        <taxon>Gunneridae</taxon>
        <taxon>Pentapetalae</taxon>
        <taxon>asterids</taxon>
        <taxon>lamiids</taxon>
        <taxon>Lamiales</taxon>
        <taxon>Pedaliaceae</taxon>
        <taxon>Sesamum</taxon>
    </lineage>
</organism>
<comment type="caution">
    <text evidence="2">The sequence shown here is derived from an EMBL/GenBank/DDBJ whole genome shotgun (WGS) entry which is preliminary data.</text>
</comment>
<sequence length="212" mass="24395">MKASAFSQRLLDGDFFKSLAKKPVFKFDALLARAAKYINMEEAQAAKKDSRGEKRKDIKEEAPSKKPRVDTRDRKPLFQRVNAVYTPLTVPTTQAFMAVEEKGLITRPRAWRHTPQRPKSDKFCRFHNDYGHSTEECRHLKNEIESSSKTDICRNTYVGKKPEALVFIRRKKEIKQGKSEHPAVSDPPGMETSKPQEVRGRIMMSHARESYG</sequence>
<feature type="compositionally biased region" description="Basic and acidic residues" evidence="1">
    <location>
        <begin position="44"/>
        <end position="73"/>
    </location>
</feature>
<dbReference type="AlphaFoldDB" id="A0AAW2WCK1"/>
<accession>A0AAW2WCK1</accession>
<protein>
    <recommendedName>
        <fullName evidence="3">Reverse transcriptase domain-containing protein</fullName>
    </recommendedName>
</protein>
<feature type="compositionally biased region" description="Basic and acidic residues" evidence="1">
    <location>
        <begin position="194"/>
        <end position="212"/>
    </location>
</feature>
<name>A0AAW2WCK1_9LAMI</name>
<evidence type="ECO:0000256" key="1">
    <source>
        <dbReference type="SAM" id="MobiDB-lite"/>
    </source>
</evidence>
<feature type="region of interest" description="Disordered" evidence="1">
    <location>
        <begin position="173"/>
        <end position="212"/>
    </location>
</feature>
<reference evidence="2" key="2">
    <citation type="journal article" date="2024" name="Plant">
        <title>Genomic evolution and insights into agronomic trait innovations of Sesamum species.</title>
        <authorList>
            <person name="Miao H."/>
            <person name="Wang L."/>
            <person name="Qu L."/>
            <person name="Liu H."/>
            <person name="Sun Y."/>
            <person name="Le M."/>
            <person name="Wang Q."/>
            <person name="Wei S."/>
            <person name="Zheng Y."/>
            <person name="Lin W."/>
            <person name="Duan Y."/>
            <person name="Cao H."/>
            <person name="Xiong S."/>
            <person name="Wang X."/>
            <person name="Wei L."/>
            <person name="Li C."/>
            <person name="Ma Q."/>
            <person name="Ju M."/>
            <person name="Zhao R."/>
            <person name="Li G."/>
            <person name="Mu C."/>
            <person name="Tian Q."/>
            <person name="Mei H."/>
            <person name="Zhang T."/>
            <person name="Gao T."/>
            <person name="Zhang H."/>
        </authorList>
    </citation>
    <scope>NUCLEOTIDE SEQUENCE</scope>
    <source>
        <strain evidence="2">KEN1</strain>
    </source>
</reference>
<gene>
    <name evidence="2" type="ORF">Slati_2415800</name>
</gene>
<evidence type="ECO:0008006" key="3">
    <source>
        <dbReference type="Google" id="ProtNLM"/>
    </source>
</evidence>
<evidence type="ECO:0000313" key="2">
    <source>
        <dbReference type="EMBL" id="KAL0439328.1"/>
    </source>
</evidence>